<dbReference type="AlphaFoldDB" id="A0A669DT28"/>
<keyword evidence="4" id="KW-1185">Reference proteome</keyword>
<reference evidence="3" key="2">
    <citation type="submission" date="2025-08" db="UniProtKB">
        <authorList>
            <consortium name="Ensembl"/>
        </authorList>
    </citation>
    <scope>IDENTIFICATION</scope>
</reference>
<feature type="compositionally biased region" description="Basic and acidic residues" evidence="1">
    <location>
        <begin position="44"/>
        <end position="54"/>
    </location>
</feature>
<dbReference type="PROSITE" id="PS51151">
    <property type="entry name" value="NAC_AB"/>
    <property type="match status" value="1"/>
</dbReference>
<feature type="domain" description="NAC-A/B" evidence="2">
    <location>
        <begin position="294"/>
        <end position="359"/>
    </location>
</feature>
<feature type="compositionally biased region" description="Polar residues" evidence="1">
    <location>
        <begin position="239"/>
        <end position="252"/>
    </location>
</feature>
<name>A0A669DT28_ORENI</name>
<proteinExistence type="predicted"/>
<dbReference type="InterPro" id="IPR016641">
    <property type="entry name" value="EGD2/NACA0like"/>
</dbReference>
<reference evidence="3" key="3">
    <citation type="submission" date="2025-09" db="UniProtKB">
        <authorList>
            <consortium name="Ensembl"/>
        </authorList>
    </citation>
    <scope>IDENTIFICATION</scope>
</reference>
<dbReference type="GeneTree" id="ENSGT00940000161501"/>
<dbReference type="GO" id="GO:0005854">
    <property type="term" value="C:nascent polypeptide-associated complex"/>
    <property type="evidence" value="ECO:0007669"/>
    <property type="project" value="InterPro"/>
</dbReference>
<accession>A0A669DT28</accession>
<feature type="region of interest" description="Disordered" evidence="1">
    <location>
        <begin position="417"/>
        <end position="460"/>
    </location>
</feature>
<gene>
    <name evidence="3" type="primary">naca</name>
</gene>
<dbReference type="Ensembl" id="ENSONIT00000079249.1">
    <property type="protein sequence ID" value="ENSONIP00000063673.1"/>
    <property type="gene ID" value="ENSONIG00000017056.2"/>
</dbReference>
<evidence type="ECO:0000313" key="4">
    <source>
        <dbReference type="Proteomes" id="UP000005207"/>
    </source>
</evidence>
<organism evidence="3 4">
    <name type="scientific">Oreochromis niloticus</name>
    <name type="common">Nile tilapia</name>
    <name type="synonym">Tilapia nilotica</name>
    <dbReference type="NCBI Taxonomy" id="8128"/>
    <lineage>
        <taxon>Eukaryota</taxon>
        <taxon>Metazoa</taxon>
        <taxon>Chordata</taxon>
        <taxon>Craniata</taxon>
        <taxon>Vertebrata</taxon>
        <taxon>Euteleostomi</taxon>
        <taxon>Actinopterygii</taxon>
        <taxon>Neopterygii</taxon>
        <taxon>Teleostei</taxon>
        <taxon>Neoteleostei</taxon>
        <taxon>Acanthomorphata</taxon>
        <taxon>Ovalentaria</taxon>
        <taxon>Cichlomorphae</taxon>
        <taxon>Cichliformes</taxon>
        <taxon>Cichlidae</taxon>
        <taxon>African cichlids</taxon>
        <taxon>Pseudocrenilabrinae</taxon>
        <taxon>Oreochromini</taxon>
        <taxon>Oreochromis</taxon>
    </lineage>
</organism>
<dbReference type="InterPro" id="IPR002715">
    <property type="entry name" value="Nas_poly-pep-assoc_cplx_dom"/>
</dbReference>
<dbReference type="Pfam" id="PF01849">
    <property type="entry name" value="NAC"/>
    <property type="match status" value="1"/>
</dbReference>
<feature type="compositionally biased region" description="Acidic residues" evidence="1">
    <location>
        <begin position="432"/>
        <end position="442"/>
    </location>
</feature>
<feature type="region of interest" description="Disordered" evidence="1">
    <location>
        <begin position="1"/>
        <end position="65"/>
    </location>
</feature>
<dbReference type="SMART" id="SM01407">
    <property type="entry name" value="NAC"/>
    <property type="match status" value="1"/>
</dbReference>
<dbReference type="Gene3D" id="2.20.70.30">
    <property type="entry name" value="Nascent polypeptide-associated complex domain"/>
    <property type="match status" value="1"/>
</dbReference>
<dbReference type="Proteomes" id="UP000005207">
    <property type="component" value="Linkage group LG20"/>
</dbReference>
<dbReference type="InterPro" id="IPR038187">
    <property type="entry name" value="NAC_A/B_dom_sf"/>
</dbReference>
<feature type="region of interest" description="Disordered" evidence="1">
    <location>
        <begin position="230"/>
        <end position="305"/>
    </location>
</feature>
<dbReference type="CDD" id="cd22054">
    <property type="entry name" value="NAC_NACA"/>
    <property type="match status" value="1"/>
</dbReference>
<feature type="compositionally biased region" description="Acidic residues" evidence="1">
    <location>
        <begin position="253"/>
        <end position="266"/>
    </location>
</feature>
<evidence type="ECO:0000313" key="3">
    <source>
        <dbReference type="Ensembl" id="ENSONIP00000063673.1"/>
    </source>
</evidence>
<feature type="compositionally biased region" description="Low complexity" evidence="1">
    <location>
        <begin position="267"/>
        <end position="281"/>
    </location>
</feature>
<feature type="compositionally biased region" description="Polar residues" evidence="1">
    <location>
        <begin position="9"/>
        <end position="29"/>
    </location>
</feature>
<protein>
    <submittedName>
        <fullName evidence="3">Nascent polypeptide-associated complex subunit alpha</fullName>
    </submittedName>
</protein>
<evidence type="ECO:0000259" key="2">
    <source>
        <dbReference type="PROSITE" id="PS51151"/>
    </source>
</evidence>
<feature type="region of interest" description="Disordered" evidence="1">
    <location>
        <begin position="150"/>
        <end position="177"/>
    </location>
</feature>
<sequence>MPGEATETVPVTEQEMQQPQVETAVSTASKAIPLENPPETSAQAKERASAEEARSQATCDQANGVAANQEVTREMEASGLNPIAFSQQGLTAEVAGASAGLAPLNESLQSADAVSVSSELHICEGAVTAGEESQFFISAEELTTQEVMLTSEEQSGVPGEKTSADPKLCTSEDGKARDDAETVVEGLKNMCLDAAQDGVDAGDVSITVDAQNENVDKTEPVILLSEVIQSKDAAKSEAQPVSTRHLSGSGTESDSDDSVPELEEQDSAQTQTQQAQLAAAAEIDEEPVSKAKQSRSEKKARKAMSKLGLRQVTGVTRVTIRKSKNILFVITKPDVYKSPASDTYIVFGEAKIEDLSQQAQLAAAEKFKVPGETVSNVQENTQTPTVQEESEEEEVDPITATIDAVLANASSISAAVEKPKKMKRVKKQDAETAADDADENDDSSTAGNEKAILLKEDVTV</sequence>
<evidence type="ECO:0000256" key="1">
    <source>
        <dbReference type="SAM" id="MobiDB-lite"/>
    </source>
</evidence>
<dbReference type="PANTHER" id="PTHR21713">
    <property type="entry name" value="NASCENT POLYPEPTIDE ASSOCIATED COMPLEX ALPHA SUBUNIT-RELATED"/>
    <property type="match status" value="1"/>
</dbReference>
<dbReference type="FunFam" id="2.20.70.30:FF:000002">
    <property type="entry name" value="Nascent polypeptide-associated complex (NAC), alpha subunit"/>
    <property type="match status" value="1"/>
</dbReference>
<reference evidence="4" key="1">
    <citation type="submission" date="2012-01" db="EMBL/GenBank/DDBJ databases">
        <title>The Genome Sequence of Oreochromis niloticus (Nile Tilapia).</title>
        <authorList>
            <consortium name="Broad Institute Genome Assembly Team"/>
            <consortium name="Broad Institute Sequencing Platform"/>
            <person name="Di Palma F."/>
            <person name="Johnson J."/>
            <person name="Lander E.S."/>
            <person name="Lindblad-Toh K."/>
        </authorList>
    </citation>
    <scope>NUCLEOTIDE SEQUENCE [LARGE SCALE GENOMIC DNA]</scope>
</reference>